<dbReference type="PANTHER" id="PTHR13789:SF309">
    <property type="entry name" value="PUTATIVE (AFU_ORTHOLOGUE AFUA_6G14510)-RELATED"/>
    <property type="match status" value="1"/>
</dbReference>
<dbReference type="Pfam" id="PF01494">
    <property type="entry name" value="FAD_binding_3"/>
    <property type="match status" value="1"/>
</dbReference>
<keyword evidence="2" id="KW-0503">Monooxygenase</keyword>
<dbReference type="EMBL" id="DRLD01000015">
    <property type="protein sequence ID" value="HED09127.1"/>
    <property type="molecule type" value="Genomic_DNA"/>
</dbReference>
<evidence type="ECO:0000256" key="2">
    <source>
        <dbReference type="ARBA" id="ARBA00023033"/>
    </source>
</evidence>
<dbReference type="InterPro" id="IPR050493">
    <property type="entry name" value="FAD-dep_Monooxygenase_BioMet"/>
</dbReference>
<dbReference type="AlphaFoldDB" id="A0A7V1LK18"/>
<comment type="caution">
    <text evidence="4">The sequence shown here is derived from an EMBL/GenBank/DDBJ whole genome shotgun (WGS) entry which is preliminary data.</text>
</comment>
<dbReference type="PANTHER" id="PTHR13789">
    <property type="entry name" value="MONOOXYGENASE"/>
    <property type="match status" value="1"/>
</dbReference>
<dbReference type="Gene3D" id="3.50.50.60">
    <property type="entry name" value="FAD/NAD(P)-binding domain"/>
    <property type="match status" value="1"/>
</dbReference>
<reference evidence="4" key="1">
    <citation type="journal article" date="2020" name="mSystems">
        <title>Genome- and Community-Level Interaction Insights into Carbon Utilization and Element Cycling Functions of Hydrothermarchaeota in Hydrothermal Sediment.</title>
        <authorList>
            <person name="Zhou Z."/>
            <person name="Liu Y."/>
            <person name="Xu W."/>
            <person name="Pan J."/>
            <person name="Luo Z.H."/>
            <person name="Li M."/>
        </authorList>
    </citation>
    <scope>NUCLEOTIDE SEQUENCE [LARGE SCALE GENOMIC DNA]</scope>
    <source>
        <strain evidence="4">HyVt-456</strain>
    </source>
</reference>
<protein>
    <submittedName>
        <fullName evidence="4">FAD-binding protein</fullName>
    </submittedName>
</protein>
<dbReference type="Proteomes" id="UP000886005">
    <property type="component" value="Unassembled WGS sequence"/>
</dbReference>
<dbReference type="GO" id="GO:0071949">
    <property type="term" value="F:FAD binding"/>
    <property type="evidence" value="ECO:0007669"/>
    <property type="project" value="InterPro"/>
</dbReference>
<sequence length="374" mass="42022">MKIMIIGAGVAGLTSALALRQQGFTVEIYEGAPAFREGSGINLAPNAMQVYRRLGLYDDILQHSCVTRIMKITDKNFKTISSVGFDGTEQRYGVKNVAIHRAVLHKLLIKKLADTRLHMGKKLHDLKEHGEGVQLDFTDGTSDSCDLLIGADGIHSRVRKTLFPGSRLRDAGQLCWRGLSAAKTDGWFEHELNEIWDGKGRFGFVPVAAGTVYWYALINKKDQKGDTRFPHRLFSTFNPTVSDIIARTEPEEILFNEIWDLKPLNRWYRGRVCLVGDAAHATTPNMGQGACQAIESALALSLCLKREMSLERALACYQALRIKKAHLVTQTSRQVGRLAQTDNPLLYTLRNLMVPLIPDRLTERQNRRVFDLNF</sequence>
<dbReference type="InterPro" id="IPR036188">
    <property type="entry name" value="FAD/NAD-bd_sf"/>
</dbReference>
<proteinExistence type="predicted"/>
<dbReference type="GO" id="GO:0004497">
    <property type="term" value="F:monooxygenase activity"/>
    <property type="evidence" value="ECO:0007669"/>
    <property type="project" value="UniProtKB-KW"/>
</dbReference>
<organism evidence="4">
    <name type="scientific">Caldithrix abyssi</name>
    <dbReference type="NCBI Taxonomy" id="187145"/>
    <lineage>
        <taxon>Bacteria</taxon>
        <taxon>Pseudomonadati</taxon>
        <taxon>Calditrichota</taxon>
        <taxon>Calditrichia</taxon>
        <taxon>Calditrichales</taxon>
        <taxon>Calditrichaceae</taxon>
        <taxon>Caldithrix</taxon>
    </lineage>
</organism>
<accession>A0A7V1LK18</accession>
<evidence type="ECO:0000256" key="1">
    <source>
        <dbReference type="ARBA" id="ARBA00023002"/>
    </source>
</evidence>
<feature type="domain" description="FAD-binding" evidence="3">
    <location>
        <begin position="2"/>
        <end position="326"/>
    </location>
</feature>
<evidence type="ECO:0000259" key="3">
    <source>
        <dbReference type="Pfam" id="PF01494"/>
    </source>
</evidence>
<name>A0A7V1LK18_CALAY</name>
<dbReference type="InterPro" id="IPR002938">
    <property type="entry name" value="FAD-bd"/>
</dbReference>
<evidence type="ECO:0000313" key="4">
    <source>
        <dbReference type="EMBL" id="HED09127.1"/>
    </source>
</evidence>
<dbReference type="PRINTS" id="PR00420">
    <property type="entry name" value="RNGMNOXGNASE"/>
</dbReference>
<gene>
    <name evidence="4" type="ORF">ENJ10_00425</name>
</gene>
<keyword evidence="1" id="KW-0560">Oxidoreductase</keyword>
<dbReference type="SUPFAM" id="SSF51905">
    <property type="entry name" value="FAD/NAD(P)-binding domain"/>
    <property type="match status" value="1"/>
</dbReference>